<proteinExistence type="predicted"/>
<feature type="domain" description="PTS EIIC type-2" evidence="10">
    <location>
        <begin position="8"/>
        <end position="439"/>
    </location>
</feature>
<dbReference type="PROSITE" id="PS51104">
    <property type="entry name" value="PTS_EIIC_TYPE_2"/>
    <property type="match status" value="1"/>
</dbReference>
<dbReference type="GO" id="GO:0005886">
    <property type="term" value="C:plasma membrane"/>
    <property type="evidence" value="ECO:0007669"/>
    <property type="project" value="UniProtKB-SubCell"/>
</dbReference>
<gene>
    <name evidence="11" type="primary">gatC_3</name>
    <name evidence="11" type="ORF">CAGA_24060</name>
</gene>
<dbReference type="InterPro" id="IPR013853">
    <property type="entry name" value="EIIC-GAT"/>
</dbReference>
<feature type="transmembrane region" description="Helical" evidence="9">
    <location>
        <begin position="331"/>
        <end position="348"/>
    </location>
</feature>
<comment type="subcellular location">
    <subcellularLocation>
        <location evidence="1">Cell membrane</location>
        <topology evidence="1">Multi-pass membrane protein</topology>
    </subcellularLocation>
</comment>
<dbReference type="RefSeq" id="WP_135661096.1">
    <property type="nucleotide sequence ID" value="NZ_JAJUFJ010000013.1"/>
</dbReference>
<dbReference type="InterPro" id="IPR004703">
    <property type="entry name" value="PTS_sugar-sp_permease"/>
</dbReference>
<keyword evidence="6 9" id="KW-0812">Transmembrane</keyword>
<dbReference type="EMBL" id="SRMQ01000017">
    <property type="protein sequence ID" value="TGJ75457.1"/>
    <property type="molecule type" value="Genomic_DNA"/>
</dbReference>
<evidence type="ECO:0000256" key="5">
    <source>
        <dbReference type="ARBA" id="ARBA00022683"/>
    </source>
</evidence>
<evidence type="ECO:0000256" key="4">
    <source>
        <dbReference type="ARBA" id="ARBA00022597"/>
    </source>
</evidence>
<dbReference type="AlphaFoldDB" id="A0A4Z0XY81"/>
<dbReference type="PIRSF" id="PIRSF006304">
    <property type="entry name" value="GatC"/>
    <property type="match status" value="1"/>
</dbReference>
<accession>A0A4Z0XY81</accession>
<organism evidence="11 12">
    <name type="scientific">Caproiciproducens galactitolivorans</name>
    <dbReference type="NCBI Taxonomy" id="642589"/>
    <lineage>
        <taxon>Bacteria</taxon>
        <taxon>Bacillati</taxon>
        <taxon>Bacillota</taxon>
        <taxon>Clostridia</taxon>
        <taxon>Eubacteriales</taxon>
        <taxon>Acutalibacteraceae</taxon>
        <taxon>Caproiciproducens</taxon>
    </lineage>
</organism>
<dbReference type="Proteomes" id="UP000297714">
    <property type="component" value="Unassembled WGS sequence"/>
</dbReference>
<feature type="transmembrane region" description="Helical" evidence="9">
    <location>
        <begin position="308"/>
        <end position="325"/>
    </location>
</feature>
<feature type="transmembrane region" description="Helical" evidence="9">
    <location>
        <begin position="136"/>
        <end position="158"/>
    </location>
</feature>
<dbReference type="OrthoDB" id="9787936at2"/>
<evidence type="ECO:0000313" key="11">
    <source>
        <dbReference type="EMBL" id="TGJ75457.1"/>
    </source>
</evidence>
<evidence type="ECO:0000256" key="1">
    <source>
        <dbReference type="ARBA" id="ARBA00004651"/>
    </source>
</evidence>
<dbReference type="GO" id="GO:0015577">
    <property type="term" value="F:galactitol transmembrane transporter activity"/>
    <property type="evidence" value="ECO:0007669"/>
    <property type="project" value="InterPro"/>
</dbReference>
<keyword evidence="7 9" id="KW-1133">Transmembrane helix</keyword>
<keyword evidence="8 9" id="KW-0472">Membrane</keyword>
<dbReference type="Pfam" id="PF03611">
    <property type="entry name" value="EIIC-GAT"/>
    <property type="match status" value="1"/>
</dbReference>
<feature type="transmembrane region" description="Helical" evidence="9">
    <location>
        <begin position="227"/>
        <end position="245"/>
    </location>
</feature>
<keyword evidence="3" id="KW-1003">Cell membrane</keyword>
<evidence type="ECO:0000256" key="2">
    <source>
        <dbReference type="ARBA" id="ARBA00022448"/>
    </source>
</evidence>
<reference evidence="11 12" key="1">
    <citation type="submission" date="2019-04" db="EMBL/GenBank/DDBJ databases">
        <authorList>
            <person name="Poehlein A."/>
            <person name="Bengelsdorf F.R."/>
            <person name="Duerre P."/>
            <person name="Daniel R."/>
        </authorList>
    </citation>
    <scope>NUCLEOTIDE SEQUENCE [LARGE SCALE GENOMIC DNA]</scope>
    <source>
        <strain evidence="11 12">BS-1</strain>
    </source>
</reference>
<keyword evidence="2" id="KW-0813">Transport</keyword>
<dbReference type="PANTHER" id="PTHR37324:SF2">
    <property type="entry name" value="PTS SYSTEM GALACTITOL-SPECIFIC EIIC COMPONENT"/>
    <property type="match status" value="1"/>
</dbReference>
<evidence type="ECO:0000259" key="10">
    <source>
        <dbReference type="PROSITE" id="PS51104"/>
    </source>
</evidence>
<evidence type="ECO:0000256" key="9">
    <source>
        <dbReference type="SAM" id="Phobius"/>
    </source>
</evidence>
<dbReference type="InterPro" id="IPR013014">
    <property type="entry name" value="PTS_EIIC_2"/>
</dbReference>
<comment type="caution">
    <text evidence="11">The sequence shown here is derived from an EMBL/GenBank/DDBJ whole genome shotgun (WGS) entry which is preliminary data.</text>
</comment>
<evidence type="ECO:0000256" key="3">
    <source>
        <dbReference type="ARBA" id="ARBA00022475"/>
    </source>
</evidence>
<name>A0A4Z0XY81_9FIRM</name>
<keyword evidence="4" id="KW-0762">Sugar transport</keyword>
<keyword evidence="12" id="KW-1185">Reference proteome</keyword>
<feature type="transmembrane region" description="Helical" evidence="9">
    <location>
        <begin position="12"/>
        <end position="31"/>
    </location>
</feature>
<protein>
    <submittedName>
        <fullName evidence="11">Galactitol permease IIC component</fullName>
    </submittedName>
</protein>
<dbReference type="GO" id="GO:0009401">
    <property type="term" value="P:phosphoenolpyruvate-dependent sugar phosphotransferase system"/>
    <property type="evidence" value="ECO:0007669"/>
    <property type="project" value="UniProtKB-KW"/>
</dbReference>
<evidence type="ECO:0000313" key="12">
    <source>
        <dbReference type="Proteomes" id="UP000297714"/>
    </source>
</evidence>
<feature type="transmembrane region" description="Helical" evidence="9">
    <location>
        <begin position="93"/>
        <end position="115"/>
    </location>
</feature>
<evidence type="ECO:0000256" key="6">
    <source>
        <dbReference type="ARBA" id="ARBA00022692"/>
    </source>
</evidence>
<evidence type="ECO:0000256" key="8">
    <source>
        <dbReference type="ARBA" id="ARBA00023136"/>
    </source>
</evidence>
<keyword evidence="5" id="KW-0598">Phosphotransferase system</keyword>
<evidence type="ECO:0000256" key="7">
    <source>
        <dbReference type="ARBA" id="ARBA00022989"/>
    </source>
</evidence>
<sequence length="456" mass="49002">MEFIFDAVKWFVALGASAMLPIVITIIGLIFGVKFGKAIRSGIILGVGFVGIGLIVTLMNDNLGPAAQAMSTRFGMSLQVIDIGWPGMSPLTWASSIAIAAIPVAILLNVVMLLLKMTHVVNVDIWNIWHFAFTGALVHLATGNYMLGILAVCIHGFLAFKFGDWFAPVIEDYFELEGVCIPHGDSAFMAPFAVPVEWALDRIPGINKINITSDIIQKKFGVIGEPMIIGTVLGCLIGALAGYDVKGALQLGVQMAAVMVLMPKMVKCIMEGLMPISEVAKEKMAKRFHGAKFYIGLDPAILLGDSQVVSAGLLFVPLTILIAMIVPGNRILPFGDLATIGFFIAIAVGIHKGNLFRTLISGSIIMFITIWIANQVIPLTTALAKAANSNLLNKSSEIVALDQGGCPITYILTQAFHTTNVPGLIAIGALYIFCIAFTYVQYRKKMNAKKEADSQN</sequence>
<feature type="transmembrane region" description="Helical" evidence="9">
    <location>
        <begin position="43"/>
        <end position="60"/>
    </location>
</feature>
<dbReference type="PANTHER" id="PTHR37324">
    <property type="entry name" value="PTS SYSTEM GALACTITOL-SPECIFIC EIIC COMPONENT"/>
    <property type="match status" value="1"/>
</dbReference>
<dbReference type="NCBIfam" id="TIGR00827">
    <property type="entry name" value="EIIC-GAT"/>
    <property type="match status" value="1"/>
</dbReference>
<feature type="transmembrane region" description="Helical" evidence="9">
    <location>
        <begin position="421"/>
        <end position="440"/>
    </location>
</feature>
<feature type="transmembrane region" description="Helical" evidence="9">
    <location>
        <begin position="355"/>
        <end position="373"/>
    </location>
</feature>